<keyword evidence="15" id="KW-1185">Reference proteome</keyword>
<comment type="similarity">
    <text evidence="2">Belongs to the HPPK family.</text>
</comment>
<evidence type="ECO:0000256" key="12">
    <source>
        <dbReference type="ARBA" id="ARBA00033413"/>
    </source>
</evidence>
<dbReference type="Proteomes" id="UP001596473">
    <property type="component" value="Unassembled WGS sequence"/>
</dbReference>
<dbReference type="Pfam" id="PF01288">
    <property type="entry name" value="HPPK"/>
    <property type="match status" value="1"/>
</dbReference>
<evidence type="ECO:0000256" key="11">
    <source>
        <dbReference type="ARBA" id="ARBA00029766"/>
    </source>
</evidence>
<dbReference type="PANTHER" id="PTHR43071:SF1">
    <property type="entry name" value="2-AMINO-4-HYDROXY-6-HYDROXYMETHYLDIHYDROPTERIDINE PYROPHOSPHOKINASE"/>
    <property type="match status" value="1"/>
</dbReference>
<feature type="domain" description="7,8-dihydro-6-hydroxymethylpterin-pyrophosphokinase" evidence="13">
    <location>
        <begin position="6"/>
        <end position="134"/>
    </location>
</feature>
<reference evidence="15" key="1">
    <citation type="journal article" date="2019" name="Int. J. Syst. Evol. Microbiol.">
        <title>The Global Catalogue of Microorganisms (GCM) 10K type strain sequencing project: providing services to taxonomists for standard genome sequencing and annotation.</title>
        <authorList>
            <consortium name="The Broad Institute Genomics Platform"/>
            <consortium name="The Broad Institute Genome Sequencing Center for Infectious Disease"/>
            <person name="Wu L."/>
            <person name="Ma J."/>
        </authorList>
    </citation>
    <scope>NUCLEOTIDE SEQUENCE [LARGE SCALE GENOMIC DNA]</scope>
    <source>
        <strain evidence="15">CCUG 62945</strain>
    </source>
</reference>
<evidence type="ECO:0000256" key="10">
    <source>
        <dbReference type="ARBA" id="ARBA00029409"/>
    </source>
</evidence>
<dbReference type="InterPro" id="IPR035907">
    <property type="entry name" value="Hppk_sf"/>
</dbReference>
<evidence type="ECO:0000256" key="2">
    <source>
        <dbReference type="ARBA" id="ARBA00005810"/>
    </source>
</evidence>
<dbReference type="NCBIfam" id="TIGR01498">
    <property type="entry name" value="folK"/>
    <property type="match status" value="1"/>
</dbReference>
<keyword evidence="6" id="KW-0547">Nucleotide-binding</keyword>
<evidence type="ECO:0000256" key="1">
    <source>
        <dbReference type="ARBA" id="ARBA00005051"/>
    </source>
</evidence>
<evidence type="ECO:0000256" key="5">
    <source>
        <dbReference type="ARBA" id="ARBA00022679"/>
    </source>
</evidence>
<dbReference type="EC" id="2.7.6.3" evidence="3"/>
<dbReference type="GO" id="GO:0003848">
    <property type="term" value="F:2-amino-4-hydroxy-6-hydroxymethyldihydropteridine diphosphokinase activity"/>
    <property type="evidence" value="ECO:0007669"/>
    <property type="project" value="UniProtKB-EC"/>
</dbReference>
<dbReference type="SUPFAM" id="SSF55083">
    <property type="entry name" value="6-hydroxymethyl-7,8-dihydropterin pyrophosphokinase, HPPK"/>
    <property type="match status" value="1"/>
</dbReference>
<evidence type="ECO:0000256" key="4">
    <source>
        <dbReference type="ARBA" id="ARBA00016218"/>
    </source>
</evidence>
<evidence type="ECO:0000313" key="14">
    <source>
        <dbReference type="EMBL" id="MFC7420175.1"/>
    </source>
</evidence>
<dbReference type="PANTHER" id="PTHR43071">
    <property type="entry name" value="2-AMINO-4-HYDROXY-6-HYDROXYMETHYLDIHYDROPTERIDINE PYROPHOSPHOKINASE"/>
    <property type="match status" value="1"/>
</dbReference>
<name>A0ABW2QXA0_9NEIS</name>
<evidence type="ECO:0000256" key="8">
    <source>
        <dbReference type="ARBA" id="ARBA00022840"/>
    </source>
</evidence>
<dbReference type="InterPro" id="IPR000550">
    <property type="entry name" value="Hppk"/>
</dbReference>
<evidence type="ECO:0000256" key="9">
    <source>
        <dbReference type="ARBA" id="ARBA00022909"/>
    </source>
</evidence>
<organism evidence="14 15">
    <name type="scientific">Iodobacter arcticus</name>
    <dbReference type="NCBI Taxonomy" id="590593"/>
    <lineage>
        <taxon>Bacteria</taxon>
        <taxon>Pseudomonadati</taxon>
        <taxon>Pseudomonadota</taxon>
        <taxon>Betaproteobacteria</taxon>
        <taxon>Neisseriales</taxon>
        <taxon>Chitinibacteraceae</taxon>
        <taxon>Iodobacter</taxon>
    </lineage>
</organism>
<comment type="pathway">
    <text evidence="1">Cofactor biosynthesis; tetrahydrofolate biosynthesis; 2-amino-4-hydroxy-6-hydroxymethyl-7,8-dihydropteridine diphosphate from 7,8-dihydroneopterin triphosphate: step 4/4.</text>
</comment>
<comment type="function">
    <text evidence="10">Catalyzes the transfer of pyrophosphate from adenosine triphosphate (ATP) to 6-hydroxymethyl-7,8-dihydropterin, an enzymatic step in folate biosynthesis pathway.</text>
</comment>
<dbReference type="CDD" id="cd00483">
    <property type="entry name" value="HPPK"/>
    <property type="match status" value="1"/>
</dbReference>
<evidence type="ECO:0000259" key="13">
    <source>
        <dbReference type="Pfam" id="PF01288"/>
    </source>
</evidence>
<keyword evidence="9" id="KW-0289">Folate biosynthesis</keyword>
<keyword evidence="7" id="KW-0418">Kinase</keyword>
<dbReference type="Gene3D" id="3.30.70.560">
    <property type="entry name" value="7,8-Dihydro-6-hydroxymethylpterin-pyrophosphokinase HPPK"/>
    <property type="match status" value="1"/>
</dbReference>
<keyword evidence="5 14" id="KW-0808">Transferase</keyword>
<protein>
    <recommendedName>
        <fullName evidence="4">2-amino-4-hydroxy-6-hydroxymethyldihydropteridine pyrophosphokinase</fullName>
        <ecNumber evidence="3">2.7.6.3</ecNumber>
    </recommendedName>
    <alternativeName>
        <fullName evidence="11">6-hydroxymethyl-7,8-dihydropterin pyrophosphokinase</fullName>
    </alternativeName>
    <alternativeName>
        <fullName evidence="12">7,8-dihydro-6-hydroxymethylpterin-pyrophosphokinase</fullName>
    </alternativeName>
</protein>
<evidence type="ECO:0000256" key="3">
    <source>
        <dbReference type="ARBA" id="ARBA00013253"/>
    </source>
</evidence>
<proteinExistence type="inferred from homology"/>
<comment type="caution">
    <text evidence="14">The sequence shown here is derived from an EMBL/GenBank/DDBJ whole genome shotgun (WGS) entry which is preliminary data.</text>
</comment>
<gene>
    <name evidence="14" type="primary">folK</name>
    <name evidence="14" type="ORF">ACFQNF_09790</name>
</gene>
<evidence type="ECO:0000256" key="7">
    <source>
        <dbReference type="ARBA" id="ARBA00022777"/>
    </source>
</evidence>
<accession>A0ABW2QXA0</accession>
<evidence type="ECO:0000256" key="6">
    <source>
        <dbReference type="ARBA" id="ARBA00022741"/>
    </source>
</evidence>
<evidence type="ECO:0000313" key="15">
    <source>
        <dbReference type="Proteomes" id="UP001596473"/>
    </source>
</evidence>
<sequence length="166" mass="17970">MSTVAFIALGANLGQPVLQLQHALDLLAKLPQSQLLQQSSFYSSSAIGYTDQPDFINAVAKLETTLSATALLQAMLGIEAECGRQRTFQDAPRTLDLDLLLYGDALIRQDHLIVPHPRMHQRAFVLRPLTEIAPDIIIPGMGSASAFLPLVADQQLSLLTVSKPLG</sequence>
<dbReference type="RefSeq" id="WP_380187802.1">
    <property type="nucleotide sequence ID" value="NZ_JBHTBQ010000014.1"/>
</dbReference>
<dbReference type="EMBL" id="JBHTBQ010000014">
    <property type="protein sequence ID" value="MFC7420175.1"/>
    <property type="molecule type" value="Genomic_DNA"/>
</dbReference>
<keyword evidence="8" id="KW-0067">ATP-binding</keyword>